<keyword evidence="3" id="KW-0732">Signal</keyword>
<dbReference type="InterPro" id="IPR032675">
    <property type="entry name" value="LRR_dom_sf"/>
</dbReference>
<dbReference type="RefSeq" id="WP_048698966.1">
    <property type="nucleotide sequence ID" value="NZ_CABJDH010000003.1"/>
</dbReference>
<dbReference type="EMBL" id="QSJP01000001">
    <property type="protein sequence ID" value="RHD91523.1"/>
    <property type="molecule type" value="Genomic_DNA"/>
</dbReference>
<dbReference type="Proteomes" id="UP000284785">
    <property type="component" value="Unassembled WGS sequence"/>
</dbReference>
<dbReference type="Gene3D" id="3.80.10.10">
    <property type="entry name" value="Ribonuclease Inhibitor"/>
    <property type="match status" value="1"/>
</dbReference>
<proteinExistence type="predicted"/>
<feature type="chain" id="PRO_5014250234" evidence="3">
    <location>
        <begin position="22"/>
        <end position="483"/>
    </location>
</feature>
<evidence type="ECO:0000313" key="6">
    <source>
        <dbReference type="Proteomes" id="UP000284785"/>
    </source>
</evidence>
<feature type="signal peptide" evidence="3">
    <location>
        <begin position="1"/>
        <end position="21"/>
    </location>
</feature>
<evidence type="ECO:0000313" key="5">
    <source>
        <dbReference type="EMBL" id="RHD91523.1"/>
    </source>
</evidence>
<protein>
    <submittedName>
        <fullName evidence="5">Leucine-rich repeat domain-containing protein</fullName>
    </submittedName>
</protein>
<evidence type="ECO:0000313" key="4">
    <source>
        <dbReference type="EMBL" id="MBS5410036.1"/>
    </source>
</evidence>
<keyword evidence="2" id="KW-0677">Repeat</keyword>
<dbReference type="PANTHER" id="PTHR47566">
    <property type="match status" value="1"/>
</dbReference>
<dbReference type="EMBL" id="JAGZEE010000004">
    <property type="protein sequence ID" value="MBS5410036.1"/>
    <property type="molecule type" value="Genomic_DNA"/>
</dbReference>
<dbReference type="PANTHER" id="PTHR47566:SF1">
    <property type="entry name" value="PROTEIN NUD1"/>
    <property type="match status" value="1"/>
</dbReference>
<evidence type="ECO:0000256" key="2">
    <source>
        <dbReference type="ARBA" id="ARBA00022737"/>
    </source>
</evidence>
<dbReference type="GO" id="GO:0035591">
    <property type="term" value="F:signaling adaptor activity"/>
    <property type="evidence" value="ECO:0007669"/>
    <property type="project" value="TreeGrafter"/>
</dbReference>
<sequence>MKNIILIVSLLLMGVSSRADILNSSDNKNVADKFDPMLKAALFQMKIIADTSSILLSDIDYVEDLELKTSLWINNDVNRAKTTRHEITSLKGLEYFSSLRRLKLVGNRTDTLECIPDFSRFKELRELEIIQIYLPKLDISGCKNLTNLSCRSCDLNTIDLKKNIQLRTLDCTYNRLIELDLSHNKQLRTVIVKSQRNKGLLSEGGRAGILSKLILPDNRSNTEGISILECSDNNLEKLDISRSPHLRKINCSWNKLKALETSHNQELRELKCEANYIGELDFSANLKMEFLTCGLQGYEWIRQEGNDYRLLKKLILPEQKENVEGGSLRKLSIKEISEEAIPVFSDYPYLKELNCADNRLKTIDLSANIYLEVLDCSSNAISQLDLHSNVNLYSLNILNCPLQVLDLSQTKVKLIMCDFYDRREKGVKNGYISGLYLKLIVPKGYHAETINFRTPTLETASFENGSIYNYLPPQYVRMVVSGK</sequence>
<dbReference type="AlphaFoldDB" id="A0A173RSW4"/>
<accession>A0A173RSW4</accession>
<evidence type="ECO:0000256" key="1">
    <source>
        <dbReference type="ARBA" id="ARBA00022614"/>
    </source>
</evidence>
<dbReference type="SUPFAM" id="SSF52058">
    <property type="entry name" value="L domain-like"/>
    <property type="match status" value="1"/>
</dbReference>
<keyword evidence="1" id="KW-0433">Leucine-rich repeat</keyword>
<comment type="caution">
    <text evidence="5">The sequence shown here is derived from an EMBL/GenBank/DDBJ whole genome shotgun (WGS) entry which is preliminary data.</text>
</comment>
<organism evidence="5 6">
    <name type="scientific">Bacteroides thetaiotaomicron</name>
    <dbReference type="NCBI Taxonomy" id="818"/>
    <lineage>
        <taxon>Bacteria</taxon>
        <taxon>Pseudomonadati</taxon>
        <taxon>Bacteroidota</taxon>
        <taxon>Bacteroidia</taxon>
        <taxon>Bacteroidales</taxon>
        <taxon>Bacteroidaceae</taxon>
        <taxon>Bacteroides</taxon>
    </lineage>
</organism>
<evidence type="ECO:0000256" key="3">
    <source>
        <dbReference type="SAM" id="SignalP"/>
    </source>
</evidence>
<reference evidence="5 6" key="1">
    <citation type="submission" date="2018-08" db="EMBL/GenBank/DDBJ databases">
        <title>A genome reference for cultivated species of the human gut microbiota.</title>
        <authorList>
            <person name="Zou Y."/>
            <person name="Xue W."/>
            <person name="Luo G."/>
        </authorList>
    </citation>
    <scope>NUCLEOTIDE SEQUENCE [LARGE SCALE GENOMIC DNA]</scope>
    <source>
        <strain evidence="5 6">AM30-26</strain>
    </source>
</reference>
<dbReference type="Proteomes" id="UP000782901">
    <property type="component" value="Unassembled WGS sequence"/>
</dbReference>
<gene>
    <name evidence="5" type="ORF">DW780_00500</name>
    <name evidence="4" type="ORF">KHY35_04855</name>
</gene>
<name>A0A173RSW4_BACT4</name>
<reference evidence="4" key="2">
    <citation type="submission" date="2021-02" db="EMBL/GenBank/DDBJ databases">
        <title>Infant gut strain persistence is associated with maternal origin, phylogeny, and functional potential including surface adhesion and iron acquisition.</title>
        <authorList>
            <person name="Lou Y.C."/>
        </authorList>
    </citation>
    <scope>NUCLEOTIDE SEQUENCE</scope>
    <source>
        <strain evidence="4">L3_082_243G1_dasL3_082_243G1_maxbin2.maxbin.015s ta_sub</strain>
    </source>
</reference>
<dbReference type="InterPro" id="IPR052574">
    <property type="entry name" value="CDIRP"/>
</dbReference>